<sequence>MNTLNFDERTLQEATANAVGGVDKNVVDSIFIRIQDHFRKILFSDILYIEASGSYCTFYLQAGAKATVAYTLTDTMQHLSKDLFIRVHRSYIVNKNHVVGYIGNIFYIGDQTVPIGRQYKKDALSRFNMLGTIS</sequence>
<comment type="caution">
    <text evidence="2">The sequence shown here is derived from an EMBL/GenBank/DDBJ whole genome shotgun (WGS) entry which is preliminary data.</text>
</comment>
<accession>A0A0F5IV76</accession>
<dbReference type="STRING" id="927665.HMPREF1535_03766"/>
<dbReference type="PANTHER" id="PTHR37299:SF1">
    <property type="entry name" value="STAGE 0 SPORULATION PROTEIN A HOMOLOG"/>
    <property type="match status" value="1"/>
</dbReference>
<dbReference type="AlphaFoldDB" id="A0A0F5IV76"/>
<dbReference type="RefSeq" id="WP_010803148.1">
    <property type="nucleotide sequence ID" value="NZ_KQ033913.1"/>
</dbReference>
<dbReference type="InterPro" id="IPR046947">
    <property type="entry name" value="LytR-like"/>
</dbReference>
<dbReference type="GO" id="GO:0003677">
    <property type="term" value="F:DNA binding"/>
    <property type="evidence" value="ECO:0007669"/>
    <property type="project" value="InterPro"/>
</dbReference>
<dbReference type="PATRIC" id="fig|927665.4.peg.3874"/>
<protein>
    <recommendedName>
        <fullName evidence="1">HTH LytTR-type domain-containing protein</fullName>
    </recommendedName>
</protein>
<proteinExistence type="predicted"/>
<gene>
    <name evidence="2" type="ORF">HMPREF1535_03766</name>
</gene>
<dbReference type="Proteomes" id="UP000033047">
    <property type="component" value="Unassembled WGS sequence"/>
</dbReference>
<reference evidence="2 3" key="1">
    <citation type="submission" date="2013-04" db="EMBL/GenBank/DDBJ databases">
        <title>The Genome Sequence of Parabacteroides goldsteinii DSM 19448.</title>
        <authorList>
            <consortium name="The Broad Institute Genomics Platform"/>
            <person name="Earl A."/>
            <person name="Ward D."/>
            <person name="Feldgarden M."/>
            <person name="Gevers D."/>
            <person name="Martens E."/>
            <person name="Sakamoto M."/>
            <person name="Benno Y."/>
            <person name="Song Y."/>
            <person name="Liu C."/>
            <person name="Lee J."/>
            <person name="Bolanos M."/>
            <person name="Vaisanen M.L."/>
            <person name="Finegold S.M."/>
            <person name="Walker B."/>
            <person name="Young S."/>
            <person name="Zeng Q."/>
            <person name="Gargeya S."/>
            <person name="Fitzgerald M."/>
            <person name="Haas B."/>
            <person name="Abouelleil A."/>
            <person name="Allen A.W."/>
            <person name="Alvarado L."/>
            <person name="Arachchi H.M."/>
            <person name="Berlin A.M."/>
            <person name="Chapman S.B."/>
            <person name="Gainer-Dewar J."/>
            <person name="Goldberg J."/>
            <person name="Griggs A."/>
            <person name="Gujja S."/>
            <person name="Hansen M."/>
            <person name="Howarth C."/>
            <person name="Imamovic A."/>
            <person name="Ireland A."/>
            <person name="Larimer J."/>
            <person name="McCowan C."/>
            <person name="Murphy C."/>
            <person name="Pearson M."/>
            <person name="Poon T.W."/>
            <person name="Priest M."/>
            <person name="Roberts A."/>
            <person name="Saif S."/>
            <person name="Shea T."/>
            <person name="Sisk P."/>
            <person name="Sykes S."/>
            <person name="Wortman J."/>
            <person name="Nusbaum C."/>
            <person name="Birren B."/>
        </authorList>
    </citation>
    <scope>NUCLEOTIDE SEQUENCE [LARGE SCALE GENOMIC DNA]</scope>
    <source>
        <strain evidence="2 3">DSM 19448</strain>
    </source>
</reference>
<feature type="domain" description="HTH LytTR-type" evidence="1">
    <location>
        <begin position="30"/>
        <end position="129"/>
    </location>
</feature>
<evidence type="ECO:0000313" key="2">
    <source>
        <dbReference type="EMBL" id="KKB49140.1"/>
    </source>
</evidence>
<dbReference type="PANTHER" id="PTHR37299">
    <property type="entry name" value="TRANSCRIPTIONAL REGULATOR-RELATED"/>
    <property type="match status" value="1"/>
</dbReference>
<dbReference type="Pfam" id="PF04397">
    <property type="entry name" value="LytTR"/>
    <property type="match status" value="1"/>
</dbReference>
<dbReference type="GO" id="GO:0000156">
    <property type="term" value="F:phosphorelay response regulator activity"/>
    <property type="evidence" value="ECO:0007669"/>
    <property type="project" value="InterPro"/>
</dbReference>
<dbReference type="InterPro" id="IPR007492">
    <property type="entry name" value="LytTR_DNA-bd_dom"/>
</dbReference>
<dbReference type="PROSITE" id="PS50930">
    <property type="entry name" value="HTH_LYTTR"/>
    <property type="match status" value="1"/>
</dbReference>
<organism evidence="2 3">
    <name type="scientific">Parabacteroides goldsteinii DSM 19448 = WAL 12034</name>
    <dbReference type="NCBI Taxonomy" id="927665"/>
    <lineage>
        <taxon>Bacteria</taxon>
        <taxon>Pseudomonadati</taxon>
        <taxon>Bacteroidota</taxon>
        <taxon>Bacteroidia</taxon>
        <taxon>Bacteroidales</taxon>
        <taxon>Tannerellaceae</taxon>
        <taxon>Parabacteroides</taxon>
    </lineage>
</organism>
<evidence type="ECO:0000259" key="1">
    <source>
        <dbReference type="PROSITE" id="PS50930"/>
    </source>
</evidence>
<name>A0A0F5IV76_9BACT</name>
<dbReference type="Gene3D" id="2.40.50.1020">
    <property type="entry name" value="LytTr DNA-binding domain"/>
    <property type="match status" value="1"/>
</dbReference>
<evidence type="ECO:0000313" key="3">
    <source>
        <dbReference type="Proteomes" id="UP000033047"/>
    </source>
</evidence>
<dbReference type="SMART" id="SM00850">
    <property type="entry name" value="LytTR"/>
    <property type="match status" value="1"/>
</dbReference>
<dbReference type="EMBL" id="AQHV01000020">
    <property type="protein sequence ID" value="KKB49140.1"/>
    <property type="molecule type" value="Genomic_DNA"/>
</dbReference>
<dbReference type="HOGENOM" id="CLU_1902460_0_0_10"/>